<dbReference type="AlphaFoldDB" id="A0A8T6QLT2"/>
<reference evidence="1" key="1">
    <citation type="submission" date="2014-11" db="EMBL/GenBank/DDBJ databases">
        <authorList>
            <person name="Malar M.C."/>
            <person name="Sen D."/>
            <person name="Tripathy S."/>
        </authorList>
    </citation>
    <scope>NUCLEOTIDE SEQUENCE</scope>
    <source>
        <strain evidence="1">BDU141951</strain>
    </source>
</reference>
<sequence>MQAFKTPSRDFDTWASAVRQQMLDSLAKRRNTLQTDDDQAIAAKQILESDNE</sequence>
<reference evidence="1" key="2">
    <citation type="journal article" date="2015" name="Genome Announc.">
        <title>Draft Genome Sequence of Filamentous Marine Cyanobacterium Lyngbya confervoides Strain BDU141951.</title>
        <authorList>
            <person name="Chandrababunaidu M.M."/>
            <person name="Sen D."/>
            <person name="Tripathy S."/>
        </authorList>
    </citation>
    <scope>NUCLEOTIDE SEQUENCE</scope>
    <source>
        <strain evidence="1">BDU141951</strain>
    </source>
</reference>
<evidence type="ECO:0000313" key="1">
    <source>
        <dbReference type="EMBL" id="NEV66224.1"/>
    </source>
</evidence>
<name>A0A8T6QLT2_9CYAN</name>
<dbReference type="EMBL" id="JTHE02000003">
    <property type="protein sequence ID" value="NEV66224.1"/>
    <property type="molecule type" value="Genomic_DNA"/>
</dbReference>
<proteinExistence type="predicted"/>
<organism evidence="1">
    <name type="scientific">Lyngbya confervoides BDU141951</name>
    <dbReference type="NCBI Taxonomy" id="1574623"/>
    <lineage>
        <taxon>Bacteria</taxon>
        <taxon>Bacillati</taxon>
        <taxon>Cyanobacteriota</taxon>
        <taxon>Cyanophyceae</taxon>
        <taxon>Oscillatoriophycideae</taxon>
        <taxon>Oscillatoriales</taxon>
        <taxon>Microcoleaceae</taxon>
        <taxon>Lyngbya</taxon>
    </lineage>
</organism>
<reference evidence="1" key="3">
    <citation type="submission" date="2020-02" db="EMBL/GenBank/DDBJ databases">
        <authorList>
            <person name="Sarangi A.N."/>
            <person name="Ghosh S."/>
            <person name="Mukherjee M."/>
            <person name="Tripathy S."/>
        </authorList>
    </citation>
    <scope>NUCLEOTIDE SEQUENCE</scope>
    <source>
        <strain evidence="1">BDU141951</strain>
    </source>
</reference>
<comment type="caution">
    <text evidence="1">The sequence shown here is derived from an EMBL/GenBank/DDBJ whole genome shotgun (WGS) entry which is preliminary data.</text>
</comment>
<accession>A0A8T6QLT2</accession>
<protein>
    <submittedName>
        <fullName evidence="1">Uncharacterized protein</fullName>
    </submittedName>
</protein>
<gene>
    <name evidence="1" type="ORF">QQ91_003740</name>
</gene>